<dbReference type="PANTHER" id="PTHR12630">
    <property type="entry name" value="N-LINKED OLIGOSACCHARIDE PROCESSING"/>
    <property type="match status" value="1"/>
</dbReference>
<dbReference type="InterPro" id="IPR009011">
    <property type="entry name" value="Man6P_isomerase_rcpt-bd_dom_sf"/>
</dbReference>
<evidence type="ECO:0000313" key="9">
    <source>
        <dbReference type="Proteomes" id="UP000087171"/>
    </source>
</evidence>
<dbReference type="KEGG" id="cam:101512556"/>
<accession>A0A1S2YJ42</accession>
<dbReference type="PaxDb" id="3827-XP_004505348.1"/>
<dbReference type="GO" id="GO:0006491">
    <property type="term" value="P:N-glycan processing"/>
    <property type="evidence" value="ECO:0007669"/>
    <property type="project" value="TreeGrafter"/>
</dbReference>
<evidence type="ECO:0000256" key="1">
    <source>
        <dbReference type="ARBA" id="ARBA00022387"/>
    </source>
</evidence>
<sequence>MKLQLRIFLVSLLLVLLVPSSSSSKPNDSFLGIPPEDAKYYKSPDVIRCKDGSRNFNKEQLNDDFCDCLDGTDEPGTSACPRGKFYCRNTGHSPVYLFSSRVNDGICDCCDGSDEYDGKAICPNTCWEAGKVARDKLKKKIATYQEGVKLRKQAIEQAELALEKDGAELEKLKKEESILKGVVKQLKDHKEQIEKAEEKERLQKEKEEKQKKEAEEKANEKLNKADEEDTGHENEAGKHSHIEDNDVASNHDKVEVQEDSPVDQDEAGENLADTLDNFVEATDTPGSEGSLLNEVEENSKEAEREPTVITETDLSTGKTESSDEVINTGKDVSDNTDGLSKEELGRLVASRWTGEDAGKKSAEADTALDNEDQEDIPHGTNKEDNDGYASETDDDNHKYDDEYENEEEFREDEHDDLSSSYKSDTETEDLSDISTTDDPSWLEKIQKSVWNIFQAVNIFQTPVNQSDAARIRKEYDESSSKLSKIQSRVSSLTQKLKYDFGPAKEFYSFYGRCFESKQNKYTYKVCPYKQATQEEGHSSTTLGRWDKFEDSFKVMVFSNGDKCWNGPDRSLKVKLKCGLTNEITDVDEPSRCEYVALLATPALCQEEKLKELQHKLDLLNSEQPESRDEL</sequence>
<dbReference type="OrthoDB" id="28322at2759"/>
<dbReference type="PROSITE" id="PS51914">
    <property type="entry name" value="MRH"/>
    <property type="match status" value="1"/>
</dbReference>
<feature type="compositionally biased region" description="Basic and acidic residues" evidence="6">
    <location>
        <begin position="297"/>
        <end position="306"/>
    </location>
</feature>
<keyword evidence="5" id="KW-0175">Coiled coil</keyword>
<proteinExistence type="predicted"/>
<keyword evidence="2 7" id="KW-0732">Signal</keyword>
<feature type="region of interest" description="Disordered" evidence="6">
    <location>
        <begin position="197"/>
        <end position="437"/>
    </location>
</feature>
<evidence type="ECO:0000259" key="8">
    <source>
        <dbReference type="PROSITE" id="PS51914"/>
    </source>
</evidence>
<dbReference type="Pfam" id="PF13015">
    <property type="entry name" value="PRKCSH_1"/>
    <property type="match status" value="1"/>
</dbReference>
<gene>
    <name evidence="10" type="primary">LOC101512556</name>
</gene>
<dbReference type="RefSeq" id="XP_004505348.1">
    <property type="nucleotide sequence ID" value="XM_004505291.3"/>
</dbReference>
<dbReference type="GeneID" id="101512556"/>
<dbReference type="InterPro" id="IPR028146">
    <property type="entry name" value="PRKCSH_N"/>
</dbReference>
<dbReference type="STRING" id="3827.A0A1S2YJ42"/>
<evidence type="ECO:0000256" key="4">
    <source>
        <dbReference type="ARBA" id="ARBA00023157"/>
    </source>
</evidence>
<dbReference type="PANTHER" id="PTHR12630:SF1">
    <property type="entry name" value="GLUCOSIDASE 2 SUBUNIT BETA"/>
    <property type="match status" value="1"/>
</dbReference>
<organism evidence="9 10">
    <name type="scientific">Cicer arietinum</name>
    <name type="common">Chickpea</name>
    <name type="synonym">Garbanzo</name>
    <dbReference type="NCBI Taxonomy" id="3827"/>
    <lineage>
        <taxon>Eukaryota</taxon>
        <taxon>Viridiplantae</taxon>
        <taxon>Streptophyta</taxon>
        <taxon>Embryophyta</taxon>
        <taxon>Tracheophyta</taxon>
        <taxon>Spermatophyta</taxon>
        <taxon>Magnoliopsida</taxon>
        <taxon>eudicotyledons</taxon>
        <taxon>Gunneridae</taxon>
        <taxon>Pentapetalae</taxon>
        <taxon>rosids</taxon>
        <taxon>fabids</taxon>
        <taxon>Fabales</taxon>
        <taxon>Fabaceae</taxon>
        <taxon>Papilionoideae</taxon>
        <taxon>50 kb inversion clade</taxon>
        <taxon>NPAAA clade</taxon>
        <taxon>Hologalegina</taxon>
        <taxon>IRL clade</taxon>
        <taxon>Cicereae</taxon>
        <taxon>Cicer</taxon>
    </lineage>
</organism>
<dbReference type="SUPFAM" id="SSF50911">
    <property type="entry name" value="Mannose 6-phosphate receptor domain"/>
    <property type="match status" value="1"/>
</dbReference>
<feature type="compositionally biased region" description="Basic and acidic residues" evidence="6">
    <location>
        <begin position="197"/>
        <end position="256"/>
    </location>
</feature>
<reference evidence="9" key="1">
    <citation type="journal article" date="2013" name="Nat. Biotechnol.">
        <title>Draft genome sequence of chickpea (Cicer arietinum) provides a resource for trait improvement.</title>
        <authorList>
            <person name="Varshney R.K."/>
            <person name="Song C."/>
            <person name="Saxena R.K."/>
            <person name="Azam S."/>
            <person name="Yu S."/>
            <person name="Sharpe A.G."/>
            <person name="Cannon S."/>
            <person name="Baek J."/>
            <person name="Rosen B.D."/>
            <person name="Tar'an B."/>
            <person name="Millan T."/>
            <person name="Zhang X."/>
            <person name="Ramsay L.D."/>
            <person name="Iwata A."/>
            <person name="Wang Y."/>
            <person name="Nelson W."/>
            <person name="Farmer A.D."/>
            <person name="Gaur P.M."/>
            <person name="Soderlund C."/>
            <person name="Penmetsa R.V."/>
            <person name="Xu C."/>
            <person name="Bharti A.K."/>
            <person name="He W."/>
            <person name="Winter P."/>
            <person name="Zhao S."/>
            <person name="Hane J.K."/>
            <person name="Carrasquilla-Garcia N."/>
            <person name="Condie J.A."/>
            <person name="Upadhyaya H.D."/>
            <person name="Luo M.C."/>
            <person name="Thudi M."/>
            <person name="Gowda C.L."/>
            <person name="Singh N.P."/>
            <person name="Lichtenzveig J."/>
            <person name="Gali K.K."/>
            <person name="Rubio J."/>
            <person name="Nadarajan N."/>
            <person name="Dolezel J."/>
            <person name="Bansal K.C."/>
            <person name="Xu X."/>
            <person name="Edwards D."/>
            <person name="Zhang G."/>
            <person name="Kahl G."/>
            <person name="Gil J."/>
            <person name="Singh K.B."/>
            <person name="Datta S.K."/>
            <person name="Jackson S.A."/>
            <person name="Wang J."/>
            <person name="Cook D.R."/>
        </authorList>
    </citation>
    <scope>NUCLEOTIDE SEQUENCE [LARGE SCALE GENOMIC DNA]</scope>
    <source>
        <strain evidence="9">cv. CDC Frontier</strain>
    </source>
</reference>
<dbReference type="AlphaFoldDB" id="A0A1S2YJ42"/>
<reference evidence="10" key="2">
    <citation type="submission" date="2025-08" db="UniProtKB">
        <authorList>
            <consortium name="RefSeq"/>
        </authorList>
    </citation>
    <scope>IDENTIFICATION</scope>
    <source>
        <tissue evidence="10">Etiolated seedlings</tissue>
    </source>
</reference>
<name>A0A1S2YJ42_CICAR</name>
<keyword evidence="9" id="KW-1185">Reference proteome</keyword>
<feature type="compositionally biased region" description="Basic and acidic residues" evidence="6">
    <location>
        <begin position="353"/>
        <end position="363"/>
    </location>
</feature>
<feature type="compositionally biased region" description="Basic and acidic residues" evidence="6">
    <location>
        <begin position="375"/>
        <end position="385"/>
    </location>
</feature>
<dbReference type="InterPro" id="IPR036607">
    <property type="entry name" value="PRKCSH"/>
</dbReference>
<evidence type="ECO:0000256" key="3">
    <source>
        <dbReference type="ARBA" id="ARBA00022824"/>
    </source>
</evidence>
<dbReference type="Proteomes" id="UP000087171">
    <property type="component" value="Chromosome Ca6"/>
</dbReference>
<evidence type="ECO:0000256" key="6">
    <source>
        <dbReference type="SAM" id="MobiDB-lite"/>
    </source>
</evidence>
<dbReference type="InterPro" id="IPR039794">
    <property type="entry name" value="Gtb1-like"/>
</dbReference>
<protein>
    <recommendedName>
        <fullName evidence="1">Glucosidase 2 subunit beta</fullName>
    </recommendedName>
</protein>
<dbReference type="GO" id="GO:0017177">
    <property type="term" value="C:glucosidase II complex"/>
    <property type="evidence" value="ECO:0007669"/>
    <property type="project" value="TreeGrafter"/>
</dbReference>
<evidence type="ECO:0000313" key="10">
    <source>
        <dbReference type="RefSeq" id="XP_004505348.1"/>
    </source>
</evidence>
<feature type="compositionally biased region" description="Polar residues" evidence="6">
    <location>
        <begin position="309"/>
        <end position="319"/>
    </location>
</feature>
<keyword evidence="3" id="KW-0256">Endoplasmic reticulum</keyword>
<evidence type="ECO:0000256" key="2">
    <source>
        <dbReference type="ARBA" id="ARBA00022729"/>
    </source>
</evidence>
<feature type="compositionally biased region" description="Acidic residues" evidence="6">
    <location>
        <begin position="257"/>
        <end position="268"/>
    </location>
</feature>
<feature type="coiled-coil region" evidence="5">
    <location>
        <begin position="602"/>
        <end position="629"/>
    </location>
</feature>
<feature type="compositionally biased region" description="Acidic residues" evidence="6">
    <location>
        <begin position="401"/>
        <end position="415"/>
    </location>
</feature>
<dbReference type="InterPro" id="IPR044865">
    <property type="entry name" value="MRH_dom"/>
</dbReference>
<evidence type="ECO:0000256" key="5">
    <source>
        <dbReference type="SAM" id="Coils"/>
    </source>
</evidence>
<feature type="chain" id="PRO_5010317118" description="Glucosidase 2 subunit beta" evidence="7">
    <location>
        <begin position="24"/>
        <end position="630"/>
    </location>
</feature>
<dbReference type="eggNOG" id="KOG2397">
    <property type="taxonomic scope" value="Eukaryota"/>
</dbReference>
<evidence type="ECO:0000256" key="7">
    <source>
        <dbReference type="SAM" id="SignalP"/>
    </source>
</evidence>
<feature type="domain" description="MRH" evidence="8">
    <location>
        <begin position="511"/>
        <end position="606"/>
    </location>
</feature>
<keyword evidence="4" id="KW-1015">Disulfide bond</keyword>
<feature type="signal peptide" evidence="7">
    <location>
        <begin position="1"/>
        <end position="23"/>
    </location>
</feature>
<dbReference type="Gene3D" id="2.70.130.10">
    <property type="entry name" value="Mannose-6-phosphate receptor binding domain"/>
    <property type="match status" value="1"/>
</dbReference>
<dbReference type="Pfam" id="PF12999">
    <property type="entry name" value="PRKCSH-like"/>
    <property type="match status" value="1"/>
</dbReference>